<evidence type="ECO:0000256" key="4">
    <source>
        <dbReference type="ARBA" id="ARBA00022842"/>
    </source>
</evidence>
<dbReference type="PROSITE" id="PS51462">
    <property type="entry name" value="NUDIX"/>
    <property type="match status" value="1"/>
</dbReference>
<dbReference type="PANTHER" id="PTHR43046:SF12">
    <property type="entry name" value="GDP-MANNOSE MANNOSYL HYDROLASE"/>
    <property type="match status" value="1"/>
</dbReference>
<name>A0ABW2NAU4_9ACTN</name>
<evidence type="ECO:0000256" key="1">
    <source>
        <dbReference type="ARBA" id="ARBA00001946"/>
    </source>
</evidence>
<dbReference type="PRINTS" id="PR00502">
    <property type="entry name" value="NUDIXFAMILY"/>
</dbReference>
<dbReference type="SUPFAM" id="SSF55811">
    <property type="entry name" value="Nudix"/>
    <property type="match status" value="1"/>
</dbReference>
<protein>
    <submittedName>
        <fullName evidence="7">NUDIX hydrolase</fullName>
    </submittedName>
</protein>
<comment type="similarity">
    <text evidence="2 5">Belongs to the Nudix hydrolase family.</text>
</comment>
<dbReference type="Pfam" id="PF00293">
    <property type="entry name" value="NUDIX"/>
    <property type="match status" value="1"/>
</dbReference>
<dbReference type="RefSeq" id="WP_255892587.1">
    <property type="nucleotide sequence ID" value="NZ_JAFMZM010000006.1"/>
</dbReference>
<dbReference type="GO" id="GO:0016787">
    <property type="term" value="F:hydrolase activity"/>
    <property type="evidence" value="ECO:0007669"/>
    <property type="project" value="UniProtKB-KW"/>
</dbReference>
<dbReference type="InterPro" id="IPR000086">
    <property type="entry name" value="NUDIX_hydrolase_dom"/>
</dbReference>
<evidence type="ECO:0000256" key="3">
    <source>
        <dbReference type="ARBA" id="ARBA00022801"/>
    </source>
</evidence>
<comment type="caution">
    <text evidence="7">The sequence shown here is derived from an EMBL/GenBank/DDBJ whole genome shotgun (WGS) entry which is preliminary data.</text>
</comment>
<feature type="domain" description="Nudix hydrolase" evidence="6">
    <location>
        <begin position="1"/>
        <end position="135"/>
    </location>
</feature>
<dbReference type="Gene3D" id="3.90.79.10">
    <property type="entry name" value="Nucleoside Triphosphate Pyrophosphohydrolase"/>
    <property type="match status" value="1"/>
</dbReference>
<keyword evidence="3 5" id="KW-0378">Hydrolase</keyword>
<sequence length="158" mass="17498">MTVKLLLLDEEDRVLLIHATDPRTGHHCWYPVGGGVESGESLQQAAIREAHEETGLAALPTGIPVWTRDHLYRYDGRTVEVHEDWLLHSVPHFEPAPTGFSDYETTSVLGFRWWRAEELSQTTDTVLPPALGDLLSALLRDGPPGVPVDITDPDPSPC</sequence>
<evidence type="ECO:0000313" key="8">
    <source>
        <dbReference type="Proteomes" id="UP001596524"/>
    </source>
</evidence>
<dbReference type="InterPro" id="IPR020084">
    <property type="entry name" value="NUDIX_hydrolase_CS"/>
</dbReference>
<keyword evidence="4" id="KW-0460">Magnesium</keyword>
<dbReference type="Proteomes" id="UP001596524">
    <property type="component" value="Unassembled WGS sequence"/>
</dbReference>
<evidence type="ECO:0000259" key="6">
    <source>
        <dbReference type="PROSITE" id="PS51462"/>
    </source>
</evidence>
<dbReference type="InterPro" id="IPR020476">
    <property type="entry name" value="Nudix_hydrolase"/>
</dbReference>
<reference evidence="8" key="1">
    <citation type="journal article" date="2019" name="Int. J. Syst. Evol. Microbiol.">
        <title>The Global Catalogue of Microorganisms (GCM) 10K type strain sequencing project: providing services to taxonomists for standard genome sequencing and annotation.</title>
        <authorList>
            <consortium name="The Broad Institute Genomics Platform"/>
            <consortium name="The Broad Institute Genome Sequencing Center for Infectious Disease"/>
            <person name="Wu L."/>
            <person name="Ma J."/>
        </authorList>
    </citation>
    <scope>NUCLEOTIDE SEQUENCE [LARGE SCALE GENOMIC DNA]</scope>
    <source>
        <strain evidence="8">FCH27</strain>
    </source>
</reference>
<keyword evidence="8" id="KW-1185">Reference proteome</keyword>
<dbReference type="EMBL" id="JBHTCH010000020">
    <property type="protein sequence ID" value="MFC7362001.1"/>
    <property type="molecule type" value="Genomic_DNA"/>
</dbReference>
<dbReference type="InterPro" id="IPR015797">
    <property type="entry name" value="NUDIX_hydrolase-like_dom_sf"/>
</dbReference>
<evidence type="ECO:0000256" key="5">
    <source>
        <dbReference type="RuleBase" id="RU003476"/>
    </source>
</evidence>
<dbReference type="CDD" id="cd04685">
    <property type="entry name" value="NUDIX_Hydrolase"/>
    <property type="match status" value="1"/>
</dbReference>
<gene>
    <name evidence="7" type="ORF">ACFQO6_17135</name>
</gene>
<dbReference type="PROSITE" id="PS00893">
    <property type="entry name" value="NUDIX_BOX"/>
    <property type="match status" value="1"/>
</dbReference>
<proteinExistence type="inferred from homology"/>
<comment type="cofactor">
    <cofactor evidence="1">
        <name>Mg(2+)</name>
        <dbReference type="ChEBI" id="CHEBI:18420"/>
    </cofactor>
</comment>
<evidence type="ECO:0000313" key="7">
    <source>
        <dbReference type="EMBL" id="MFC7362001.1"/>
    </source>
</evidence>
<organism evidence="7 8">
    <name type="scientific">Nocardioides astragali</name>
    <dbReference type="NCBI Taxonomy" id="1776736"/>
    <lineage>
        <taxon>Bacteria</taxon>
        <taxon>Bacillati</taxon>
        <taxon>Actinomycetota</taxon>
        <taxon>Actinomycetes</taxon>
        <taxon>Propionibacteriales</taxon>
        <taxon>Nocardioidaceae</taxon>
        <taxon>Nocardioides</taxon>
    </lineage>
</organism>
<dbReference type="PANTHER" id="PTHR43046">
    <property type="entry name" value="GDP-MANNOSE MANNOSYL HYDROLASE"/>
    <property type="match status" value="1"/>
</dbReference>
<accession>A0ABW2NAU4</accession>
<evidence type="ECO:0000256" key="2">
    <source>
        <dbReference type="ARBA" id="ARBA00005582"/>
    </source>
</evidence>